<dbReference type="GO" id="GO:0016070">
    <property type="term" value="P:RNA metabolic process"/>
    <property type="evidence" value="ECO:0007669"/>
    <property type="project" value="InterPro"/>
</dbReference>
<organism evidence="2 3">
    <name type="scientific">Propionispora hippei DSM 15287</name>
    <dbReference type="NCBI Taxonomy" id="1123003"/>
    <lineage>
        <taxon>Bacteria</taxon>
        <taxon>Bacillati</taxon>
        <taxon>Bacillota</taxon>
        <taxon>Negativicutes</taxon>
        <taxon>Selenomonadales</taxon>
        <taxon>Sporomusaceae</taxon>
        <taxon>Propionispora</taxon>
    </lineage>
</organism>
<dbReference type="EMBL" id="FQZD01000012">
    <property type="protein sequence ID" value="SHJ12967.1"/>
    <property type="molecule type" value="Genomic_DNA"/>
</dbReference>
<dbReference type="Pfam" id="PF08845">
    <property type="entry name" value="SymE_toxin"/>
    <property type="match status" value="1"/>
</dbReference>
<reference evidence="2 3" key="1">
    <citation type="submission" date="2016-11" db="EMBL/GenBank/DDBJ databases">
        <authorList>
            <person name="Varghese N."/>
            <person name="Submissions S."/>
        </authorList>
    </citation>
    <scope>NUCLEOTIDE SEQUENCE [LARGE SCALE GENOMIC DNA]</scope>
    <source>
        <strain evidence="2 3">DSM 15287</strain>
    </source>
</reference>
<dbReference type="RefSeq" id="WP_149734581.1">
    <property type="nucleotide sequence ID" value="NZ_FQZD01000012.1"/>
</dbReference>
<protein>
    <submittedName>
        <fullName evidence="2">Toxin SymE, type I toxin-antitoxin system</fullName>
    </submittedName>
</protein>
<evidence type="ECO:0000259" key="1">
    <source>
        <dbReference type="Pfam" id="PF08845"/>
    </source>
</evidence>
<dbReference type="OrthoDB" id="9803936at2"/>
<dbReference type="AlphaFoldDB" id="A0A1M6GSQ7"/>
<keyword evidence="3" id="KW-1185">Reference proteome</keyword>
<evidence type="ECO:0000313" key="2">
    <source>
        <dbReference type="EMBL" id="SHJ12967.1"/>
    </source>
</evidence>
<dbReference type="GO" id="GO:0016788">
    <property type="term" value="F:hydrolase activity, acting on ester bonds"/>
    <property type="evidence" value="ECO:0007669"/>
    <property type="project" value="InterPro"/>
</dbReference>
<dbReference type="InterPro" id="IPR014944">
    <property type="entry name" value="Toxin_SymE-like"/>
</dbReference>
<feature type="domain" description="Toxin SymE-like" evidence="1">
    <location>
        <begin position="8"/>
        <end position="56"/>
    </location>
</feature>
<dbReference type="GO" id="GO:0005737">
    <property type="term" value="C:cytoplasm"/>
    <property type="evidence" value="ECO:0007669"/>
    <property type="project" value="InterPro"/>
</dbReference>
<gene>
    <name evidence="2" type="ORF">SAMN02745170_01813</name>
</gene>
<sequence>MPEKTRLNRRLSVYYLYQNNKPVPIIRLQGKWLRRLGFEPGGKITVVARKGLLLVRLIPDAEA</sequence>
<name>A0A1M6GSQ7_9FIRM</name>
<proteinExistence type="predicted"/>
<dbReference type="Proteomes" id="UP000322917">
    <property type="component" value="Unassembled WGS sequence"/>
</dbReference>
<evidence type="ECO:0000313" key="3">
    <source>
        <dbReference type="Proteomes" id="UP000322917"/>
    </source>
</evidence>
<accession>A0A1M6GSQ7</accession>
<dbReference type="GO" id="GO:0003723">
    <property type="term" value="F:RNA binding"/>
    <property type="evidence" value="ECO:0007669"/>
    <property type="project" value="InterPro"/>
</dbReference>